<dbReference type="CDD" id="cd00009">
    <property type="entry name" value="AAA"/>
    <property type="match status" value="1"/>
</dbReference>
<dbReference type="Pfam" id="PF20030">
    <property type="entry name" value="bpMoxR"/>
    <property type="match status" value="1"/>
</dbReference>
<accession>A0A4Y6PT69</accession>
<dbReference type="PANTHER" id="PTHR32204:SF0">
    <property type="entry name" value="ATPASE RAVA"/>
    <property type="match status" value="1"/>
</dbReference>
<dbReference type="InterPro" id="IPR041538">
    <property type="entry name" value="RavA-like_AAA_lid"/>
</dbReference>
<dbReference type="OrthoDB" id="1814213at2"/>
<protein>
    <submittedName>
        <fullName evidence="3">AAA family ATPase</fullName>
    </submittedName>
</protein>
<evidence type="ECO:0000313" key="3">
    <source>
        <dbReference type="EMBL" id="QDG51498.1"/>
    </source>
</evidence>
<accession>A0A5B8YAL7</accession>
<gene>
    <name evidence="3" type="ORF">FIV42_12305</name>
</gene>
<evidence type="ECO:0000259" key="2">
    <source>
        <dbReference type="SMART" id="SM00382"/>
    </source>
</evidence>
<dbReference type="Pfam" id="PF17868">
    <property type="entry name" value="AAA_lid_8"/>
    <property type="match status" value="1"/>
</dbReference>
<dbReference type="InterPro" id="IPR050513">
    <property type="entry name" value="RavA_ATPases"/>
</dbReference>
<dbReference type="InterPro" id="IPR045427">
    <property type="entry name" value="MoxR"/>
</dbReference>
<dbReference type="Gene3D" id="3.40.50.300">
    <property type="entry name" value="P-loop containing nucleotide triphosphate hydrolases"/>
    <property type="match status" value="1"/>
</dbReference>
<dbReference type="SMART" id="SM00382">
    <property type="entry name" value="AAA"/>
    <property type="match status" value="1"/>
</dbReference>
<reference evidence="3 4" key="1">
    <citation type="submission" date="2019-06" db="EMBL/GenBank/DDBJ databases">
        <title>Persicimonas caeni gen. nov., sp. nov., a predatory bacterium isolated from solar saltern.</title>
        <authorList>
            <person name="Wang S."/>
        </authorList>
    </citation>
    <scope>NUCLEOTIDE SEQUENCE [LARGE SCALE GENOMIC DNA]</scope>
    <source>
        <strain evidence="3 4">YN101</strain>
    </source>
</reference>
<name>A0A4Y6PT69_PERCE</name>
<dbReference type="PANTHER" id="PTHR32204">
    <property type="entry name" value="ATPASE RAVA"/>
    <property type="match status" value="1"/>
</dbReference>
<feature type="domain" description="AAA+ ATPase" evidence="2">
    <location>
        <begin position="39"/>
        <end position="179"/>
    </location>
</feature>
<organism evidence="3 4">
    <name type="scientific">Persicimonas caeni</name>
    <dbReference type="NCBI Taxonomy" id="2292766"/>
    <lineage>
        <taxon>Bacteria</taxon>
        <taxon>Deltaproteobacteria</taxon>
        <taxon>Bradymonadales</taxon>
        <taxon>Bradymonadaceae</taxon>
        <taxon>Persicimonas</taxon>
    </lineage>
</organism>
<dbReference type="EMBL" id="CP041186">
    <property type="protein sequence ID" value="QDG51498.1"/>
    <property type="molecule type" value="Genomic_DNA"/>
</dbReference>
<dbReference type="InterPro" id="IPR003593">
    <property type="entry name" value="AAA+_ATPase"/>
</dbReference>
<dbReference type="Proteomes" id="UP000315995">
    <property type="component" value="Chromosome"/>
</dbReference>
<sequence length="393" mass="42483">MMAEISQAAASIQRAREVASRGLVEREHVVEMIALAAVAGEHVLIIGPPGTAKSEAARRMAQALGGSYFEYLLGRFTEPSEIFGPVDLRRLRDGVVETETSGMLPEADLAFLDEVFQGSTAILNTLLGLLNERTFRRGHTRIACPLRVCIAASNALPSDESLAAFADRFLVQIFVEPVGSSRLEELLTAGWKLEGGSPDAVSSLADIDRLAGAARRADLSQVRPQLAEAVRLLRAADIELSDRRVVRAQRLIAAAAVLDGRQTPDARDLWPLVFAVPSAEQQDRARELLRDILERSQNEALRAAAEDAAAGPAARAARLTAACHELLEREPATSDESWRLEAEALAREIDASIAPDQLPEPLREARAGLVRRLESPTTDPANDAVSPDMETEA</sequence>
<dbReference type="SUPFAM" id="SSF52540">
    <property type="entry name" value="P-loop containing nucleoside triphosphate hydrolases"/>
    <property type="match status" value="1"/>
</dbReference>
<keyword evidence="4" id="KW-1185">Reference proteome</keyword>
<dbReference type="InterPro" id="IPR027417">
    <property type="entry name" value="P-loop_NTPase"/>
</dbReference>
<proteinExistence type="predicted"/>
<evidence type="ECO:0000313" key="4">
    <source>
        <dbReference type="Proteomes" id="UP000315995"/>
    </source>
</evidence>
<evidence type="ECO:0000256" key="1">
    <source>
        <dbReference type="SAM" id="MobiDB-lite"/>
    </source>
</evidence>
<dbReference type="AlphaFoldDB" id="A0A4Y6PT69"/>
<feature type="region of interest" description="Disordered" evidence="1">
    <location>
        <begin position="370"/>
        <end position="393"/>
    </location>
</feature>